<dbReference type="SUPFAM" id="SSF49363">
    <property type="entry name" value="Purple acid phosphatase, N-terminal domain"/>
    <property type="match status" value="1"/>
</dbReference>
<name>A0A4U0Z883_9ALTE</name>
<dbReference type="Gene3D" id="3.60.21.10">
    <property type="match status" value="1"/>
</dbReference>
<dbReference type="Proteomes" id="UP000305471">
    <property type="component" value="Unassembled WGS sequence"/>
</dbReference>
<keyword evidence="1" id="KW-0732">Signal</keyword>
<feature type="domain" description="Calcineurin-like phosphoesterase" evidence="2">
    <location>
        <begin position="143"/>
        <end position="321"/>
    </location>
</feature>
<proteinExistence type="predicted"/>
<accession>A0A4U0Z883</accession>
<dbReference type="GO" id="GO:0046872">
    <property type="term" value="F:metal ion binding"/>
    <property type="evidence" value="ECO:0007669"/>
    <property type="project" value="InterPro"/>
</dbReference>
<dbReference type="CDD" id="cd00838">
    <property type="entry name" value="MPP_superfamily"/>
    <property type="match status" value="1"/>
</dbReference>
<dbReference type="EMBL" id="SWCO01000012">
    <property type="protein sequence ID" value="TKB00844.1"/>
    <property type="molecule type" value="Genomic_DNA"/>
</dbReference>
<dbReference type="Gene3D" id="2.60.120.380">
    <property type="match status" value="1"/>
</dbReference>
<dbReference type="SUPFAM" id="SSF56300">
    <property type="entry name" value="Metallo-dependent phosphatases"/>
    <property type="match status" value="1"/>
</dbReference>
<organism evidence="3 4">
    <name type="scientific">Alteromonas portus</name>
    <dbReference type="NCBI Taxonomy" id="2565549"/>
    <lineage>
        <taxon>Bacteria</taxon>
        <taxon>Pseudomonadati</taxon>
        <taxon>Pseudomonadota</taxon>
        <taxon>Gammaproteobacteria</taxon>
        <taxon>Alteromonadales</taxon>
        <taxon>Alteromonadaceae</taxon>
        <taxon>Alteromonas/Salinimonas group</taxon>
        <taxon>Alteromonas</taxon>
    </lineage>
</organism>
<dbReference type="GO" id="GO:0003993">
    <property type="term" value="F:acid phosphatase activity"/>
    <property type="evidence" value="ECO:0007669"/>
    <property type="project" value="InterPro"/>
</dbReference>
<dbReference type="RefSeq" id="WP_136783837.1">
    <property type="nucleotide sequence ID" value="NZ_SWCO01000012.1"/>
</dbReference>
<comment type="caution">
    <text evidence="3">The sequence shown here is derived from an EMBL/GenBank/DDBJ whole genome shotgun (WGS) entry which is preliminary data.</text>
</comment>
<dbReference type="InterPro" id="IPR029052">
    <property type="entry name" value="Metallo-depent_PP-like"/>
</dbReference>
<dbReference type="InterPro" id="IPR004843">
    <property type="entry name" value="Calcineurin-like_PHP"/>
</dbReference>
<evidence type="ECO:0000256" key="1">
    <source>
        <dbReference type="ARBA" id="ARBA00022729"/>
    </source>
</evidence>
<dbReference type="InterPro" id="IPR008963">
    <property type="entry name" value="Purple_acid_Pase-like_N"/>
</dbReference>
<keyword evidence="4" id="KW-1185">Reference proteome</keyword>
<reference evidence="3 4" key="1">
    <citation type="submission" date="2019-04" db="EMBL/GenBank/DDBJ databases">
        <title>Alteromonas portus sp. nov., an alginate lyase-excreting marine bacterium.</title>
        <authorList>
            <person name="Huang H."/>
            <person name="Mo K."/>
            <person name="Bao S."/>
        </authorList>
    </citation>
    <scope>NUCLEOTIDE SEQUENCE [LARGE SCALE GENOMIC DNA]</scope>
    <source>
        <strain evidence="3 4">HB161718</strain>
    </source>
</reference>
<dbReference type="NCBIfam" id="NF033679">
    <property type="entry name" value="DNRLRE_dom"/>
    <property type="match status" value="1"/>
</dbReference>
<dbReference type="AlphaFoldDB" id="A0A4U0Z883"/>
<dbReference type="Pfam" id="PF00149">
    <property type="entry name" value="Metallophos"/>
    <property type="match status" value="1"/>
</dbReference>
<sequence length="745" mass="82418">MIMRSYKAILALLLFCYAGVAISATHLFRLTWDSDPAHEAIVGFSPKGVSVSPYVLYGTSADEGQWQREEITYRANFFSLESYFVRLTDLPADSAIYFKVCDFDGCAPPLWFKTASNEPAPFTAIAGGDTRTGWTTRQEGNKLVAKIRPLFVMHGGDFTNGNTPFEMAGFLDDWQLTFSDDVIDGKSFKRIYPIIPTHGNHEDTNYATLCQVFGVDFVRDNNCDEQDTYGALTVNQLARIYTLNSQYQESGWQVYASQMNAWLASDLQSNQYAPVWRIAQYHKPIFPHFDGKSSNEGLFQWWATLFHKHNMNLVVESDTHINKLTYPLVPQPNTTAFYRSDNGGTVYVGEGSWGAPARSANQSYPWTVDLASIQQFKVISVTANEIKVRTAEFDDGASTLSIKEREANPLALPDNIKWWVANDVGAVFTLTQNEKGLTTYAPLNSENQRAYTLTASHDSFIASAKPTMNYNAYPSGMMVVKNHHHYGEAKALISFDASHIAKCAQLNSATLSFQSNPSQTSAITGLASELLPVYSNPTGVAISLVEPRFSENTVNWNTGYSLFSEDSFATVDVIDAGNNITLPIDKIALLTLQQQFSDYAAFGLGISSDHPVQQRFIDASENHKAPVLHVTFSGSEDCFSTPNNLITPPQSIENLNANRGVFETYIVDAVERARTLFIHLNGGYGNADLYVQIGQEVGFSDHLCRSNAADNTESCVIDVPSGRAVSIGINARTQYQGLHLSVSEN</sequence>
<evidence type="ECO:0000313" key="3">
    <source>
        <dbReference type="EMBL" id="TKB00844.1"/>
    </source>
</evidence>
<protein>
    <submittedName>
        <fullName evidence="3">DNRLRE domain-containing protein</fullName>
    </submittedName>
</protein>
<evidence type="ECO:0000259" key="2">
    <source>
        <dbReference type="Pfam" id="PF00149"/>
    </source>
</evidence>
<dbReference type="OrthoDB" id="9804511at2"/>
<gene>
    <name evidence="3" type="ORF">E5672_19465</name>
</gene>
<evidence type="ECO:0000313" key="4">
    <source>
        <dbReference type="Proteomes" id="UP000305471"/>
    </source>
</evidence>